<proteinExistence type="predicted"/>
<sequence>MTIDGSAYDVYEDSLELFRYTVSVTPVTGSVTASLSPTISGPYPDPSSSLFSWTSDTSLSYSFTLRSLLDGDSNRTPGDLTSPITVRLRVSASSPLTTYGTGASFSLSLSAPSPYLCSTSSSSTPCVPATLTFSPASTTWASYSSIPTLPAPTSSSVSYFPLSLPSQSDAGTDSFTPITYQRVKVVNVGSQGTVTLVPLDGADPSGPSLVLSLEDGAPTSQCSSSENCVSGPADSSLSLHVGAGTHTLTISTENFAALPQSLTVAVSASTSSGDSSVLPS</sequence>
<protein>
    <submittedName>
        <fullName evidence="1">Uncharacterized protein</fullName>
    </submittedName>
</protein>
<keyword evidence="2" id="KW-1185">Reference proteome</keyword>
<evidence type="ECO:0000313" key="2">
    <source>
        <dbReference type="Proteomes" id="UP001165060"/>
    </source>
</evidence>
<gene>
    <name evidence="1" type="ORF">TeGR_g2472</name>
</gene>
<feature type="non-terminal residue" evidence="1">
    <location>
        <position position="280"/>
    </location>
</feature>
<reference evidence="1 2" key="1">
    <citation type="journal article" date="2023" name="Commun. Biol.">
        <title>Genome analysis of Parmales, the sister group of diatoms, reveals the evolutionary specialization of diatoms from phago-mixotrophs to photoautotrophs.</title>
        <authorList>
            <person name="Ban H."/>
            <person name="Sato S."/>
            <person name="Yoshikawa S."/>
            <person name="Yamada K."/>
            <person name="Nakamura Y."/>
            <person name="Ichinomiya M."/>
            <person name="Sato N."/>
            <person name="Blanc-Mathieu R."/>
            <person name="Endo H."/>
            <person name="Kuwata A."/>
            <person name="Ogata H."/>
        </authorList>
    </citation>
    <scope>NUCLEOTIDE SEQUENCE [LARGE SCALE GENOMIC DNA]</scope>
</reference>
<comment type="caution">
    <text evidence="1">The sequence shown here is derived from an EMBL/GenBank/DDBJ whole genome shotgun (WGS) entry which is preliminary data.</text>
</comment>
<dbReference type="EMBL" id="BRYB01000735">
    <property type="protein sequence ID" value="GMI36513.1"/>
    <property type="molecule type" value="Genomic_DNA"/>
</dbReference>
<accession>A0ABQ6N0A3</accession>
<dbReference type="Proteomes" id="UP001165060">
    <property type="component" value="Unassembled WGS sequence"/>
</dbReference>
<organism evidence="1 2">
    <name type="scientific">Tetraparma gracilis</name>
    <dbReference type="NCBI Taxonomy" id="2962635"/>
    <lineage>
        <taxon>Eukaryota</taxon>
        <taxon>Sar</taxon>
        <taxon>Stramenopiles</taxon>
        <taxon>Ochrophyta</taxon>
        <taxon>Bolidophyceae</taxon>
        <taxon>Parmales</taxon>
        <taxon>Triparmaceae</taxon>
        <taxon>Tetraparma</taxon>
    </lineage>
</organism>
<evidence type="ECO:0000313" key="1">
    <source>
        <dbReference type="EMBL" id="GMI36513.1"/>
    </source>
</evidence>
<name>A0ABQ6N0A3_9STRA</name>